<dbReference type="GO" id="GO:0043386">
    <property type="term" value="P:mycotoxin biosynthetic process"/>
    <property type="evidence" value="ECO:0007669"/>
    <property type="project" value="InterPro"/>
</dbReference>
<reference evidence="5" key="1">
    <citation type="submission" date="2023-06" db="EMBL/GenBank/DDBJ databases">
        <title>Conoideocrella luteorostrata (Hypocreales: Clavicipitaceae), a potential biocontrol fungus for elongate hemlock scale in United States Christmas tree production areas.</title>
        <authorList>
            <person name="Barrett H."/>
            <person name="Lovett B."/>
            <person name="Macias A.M."/>
            <person name="Stajich J.E."/>
            <person name="Kasson M.T."/>
        </authorList>
    </citation>
    <scope>NUCLEOTIDE SEQUENCE</scope>
    <source>
        <strain evidence="5">ARSEF 14590</strain>
    </source>
</reference>
<evidence type="ECO:0000313" key="6">
    <source>
        <dbReference type="Proteomes" id="UP001251528"/>
    </source>
</evidence>
<dbReference type="PANTHER" id="PTHR33365">
    <property type="entry name" value="YALI0B05434P"/>
    <property type="match status" value="1"/>
</dbReference>
<evidence type="ECO:0000313" key="5">
    <source>
        <dbReference type="EMBL" id="KAK2589891.1"/>
    </source>
</evidence>
<keyword evidence="4" id="KW-0472">Membrane</keyword>
<feature type="region of interest" description="Disordered" evidence="3">
    <location>
        <begin position="1"/>
        <end position="31"/>
    </location>
</feature>
<protein>
    <submittedName>
        <fullName evidence="5">Uncharacterized protein</fullName>
    </submittedName>
</protein>
<dbReference type="Proteomes" id="UP001251528">
    <property type="component" value="Unassembled WGS sequence"/>
</dbReference>
<accession>A0AAJ0CBH5</accession>
<dbReference type="PANTHER" id="PTHR33365:SF4">
    <property type="entry name" value="CYCLOCHLOROTINE BIOSYNTHESIS PROTEIN O"/>
    <property type="match status" value="1"/>
</dbReference>
<evidence type="ECO:0000256" key="4">
    <source>
        <dbReference type="SAM" id="Phobius"/>
    </source>
</evidence>
<comment type="similarity">
    <text evidence="2">Belongs to the ustYa family.</text>
</comment>
<evidence type="ECO:0000256" key="2">
    <source>
        <dbReference type="ARBA" id="ARBA00035112"/>
    </source>
</evidence>
<dbReference type="Pfam" id="PF11807">
    <property type="entry name" value="UstYa"/>
    <property type="match status" value="1"/>
</dbReference>
<name>A0AAJ0CBH5_9HYPO</name>
<keyword evidence="4" id="KW-1133">Transmembrane helix</keyword>
<feature type="transmembrane region" description="Helical" evidence="4">
    <location>
        <begin position="39"/>
        <end position="60"/>
    </location>
</feature>
<dbReference type="EMBL" id="JASWJB010000532">
    <property type="protein sequence ID" value="KAK2589891.1"/>
    <property type="molecule type" value="Genomic_DNA"/>
</dbReference>
<gene>
    <name evidence="5" type="ORF">QQS21_012431</name>
</gene>
<comment type="caution">
    <text evidence="5">The sequence shown here is derived from an EMBL/GenBank/DDBJ whole genome shotgun (WGS) entry which is preliminary data.</text>
</comment>
<evidence type="ECO:0000256" key="3">
    <source>
        <dbReference type="SAM" id="MobiDB-lite"/>
    </source>
</evidence>
<organism evidence="5 6">
    <name type="scientific">Conoideocrella luteorostrata</name>
    <dbReference type="NCBI Taxonomy" id="1105319"/>
    <lineage>
        <taxon>Eukaryota</taxon>
        <taxon>Fungi</taxon>
        <taxon>Dikarya</taxon>
        <taxon>Ascomycota</taxon>
        <taxon>Pezizomycotina</taxon>
        <taxon>Sordariomycetes</taxon>
        <taxon>Hypocreomycetidae</taxon>
        <taxon>Hypocreales</taxon>
        <taxon>Clavicipitaceae</taxon>
        <taxon>Conoideocrella</taxon>
    </lineage>
</organism>
<sequence length="263" mass="30394">MAVKDSNQFLDEEHLLPEDEKDDSGSLPPRPRRSSWTRLFPYSASLNIILSCLLASTWVYSIKTSRKTYILNEIYSPAQPAVEYKTVVFTGGLHGDKSEYQGSSEDVNKKWEALYNDIGMSQISAESAARLPNATTPLSGDPSQYMVELDVFHQLHCLNLMRKLVYPEVFKLDLTSGSAEAEDNVYHMEHCYDQLRQSIQCASDVSTIYWEWSREKKKMFGNLKTTHTCKDFEKIKEWAMQHRLHEDFDWFKEVEGAPIRHSH</sequence>
<proteinExistence type="inferred from homology"/>
<evidence type="ECO:0000256" key="1">
    <source>
        <dbReference type="ARBA" id="ARBA00004685"/>
    </source>
</evidence>
<keyword evidence="4" id="KW-0812">Transmembrane</keyword>
<comment type="pathway">
    <text evidence="1">Mycotoxin biosynthesis.</text>
</comment>
<dbReference type="InterPro" id="IPR021765">
    <property type="entry name" value="UstYa-like"/>
</dbReference>
<keyword evidence="6" id="KW-1185">Reference proteome</keyword>
<dbReference type="AlphaFoldDB" id="A0AAJ0CBH5"/>